<keyword evidence="3" id="KW-1185">Reference proteome</keyword>
<dbReference type="KEGG" id="pacs:FAZ98_29550"/>
<sequence>MGPQLLLDTTHLQKHIDAMGAAMHGAQATNTPMSRPLRSLVEYVQARHAAFIDLGIALGCVAFSLGVVLGVMLLLEKL</sequence>
<dbReference type="EMBL" id="CP046916">
    <property type="protein sequence ID" value="QGZ65968.1"/>
    <property type="molecule type" value="Genomic_DNA"/>
</dbReference>
<dbReference type="RefSeq" id="WP_158956954.1">
    <property type="nucleotide sequence ID" value="NZ_CP046916.1"/>
</dbReference>
<gene>
    <name evidence="2" type="ORF">FAZ98_29550</name>
</gene>
<evidence type="ECO:0000256" key="1">
    <source>
        <dbReference type="SAM" id="Phobius"/>
    </source>
</evidence>
<proteinExistence type="predicted"/>
<dbReference type="OrthoDB" id="9114994at2"/>
<evidence type="ECO:0000313" key="3">
    <source>
        <dbReference type="Proteomes" id="UP000433577"/>
    </source>
</evidence>
<accession>A0A7Z2GQ78</accession>
<keyword evidence="1" id="KW-0472">Membrane</keyword>
<dbReference type="AlphaFoldDB" id="A0A7Z2GQ78"/>
<keyword evidence="1" id="KW-1133">Transmembrane helix</keyword>
<evidence type="ECO:0000313" key="2">
    <source>
        <dbReference type="EMBL" id="QGZ65968.1"/>
    </source>
</evidence>
<protein>
    <submittedName>
        <fullName evidence="2">Uncharacterized protein</fullName>
    </submittedName>
</protein>
<organism evidence="2 3">
    <name type="scientific">Paraburkholderia acidisoli</name>
    <dbReference type="NCBI Taxonomy" id="2571748"/>
    <lineage>
        <taxon>Bacteria</taxon>
        <taxon>Pseudomonadati</taxon>
        <taxon>Pseudomonadota</taxon>
        <taxon>Betaproteobacteria</taxon>
        <taxon>Burkholderiales</taxon>
        <taxon>Burkholderiaceae</taxon>
        <taxon>Paraburkholderia</taxon>
    </lineage>
</organism>
<feature type="transmembrane region" description="Helical" evidence="1">
    <location>
        <begin position="49"/>
        <end position="75"/>
    </location>
</feature>
<reference evidence="2 3" key="1">
    <citation type="submission" date="2019-12" db="EMBL/GenBank/DDBJ databases">
        <title>Paraburkholderia acidiphila 7Q-K02 sp. nov and Paraburkholderia acidisoli DHF22 sp. nov., two strains isolated from forest soil.</title>
        <authorList>
            <person name="Gao Z."/>
            <person name="Qiu L."/>
        </authorList>
    </citation>
    <scope>NUCLEOTIDE SEQUENCE [LARGE SCALE GENOMIC DNA]</scope>
    <source>
        <strain evidence="2 3">DHF22</strain>
    </source>
</reference>
<name>A0A7Z2GQ78_9BURK</name>
<dbReference type="Proteomes" id="UP000433577">
    <property type="component" value="Chromosome 4"/>
</dbReference>
<keyword evidence="1" id="KW-0812">Transmembrane</keyword>